<dbReference type="InterPro" id="IPR000639">
    <property type="entry name" value="Epox_hydrolase-like"/>
</dbReference>
<dbReference type="RefSeq" id="WP_201366097.1">
    <property type="nucleotide sequence ID" value="NZ_BNJJ01000025.1"/>
</dbReference>
<dbReference type="PANTHER" id="PTHR43798">
    <property type="entry name" value="MONOACYLGLYCEROL LIPASE"/>
    <property type="match status" value="1"/>
</dbReference>
<name>A0ABQ3VQT8_9CHLR</name>
<dbReference type="Gene3D" id="3.40.50.1820">
    <property type="entry name" value="alpha/beta hydrolase"/>
    <property type="match status" value="1"/>
</dbReference>
<protein>
    <submittedName>
        <fullName evidence="2">Alpha/beta hydrolase</fullName>
    </submittedName>
</protein>
<proteinExistence type="predicted"/>
<dbReference type="GO" id="GO:0016787">
    <property type="term" value="F:hydrolase activity"/>
    <property type="evidence" value="ECO:0007669"/>
    <property type="project" value="UniProtKB-KW"/>
</dbReference>
<dbReference type="PANTHER" id="PTHR43798:SF29">
    <property type="entry name" value="AB HYDROLASE-1 DOMAIN-CONTAINING PROTEIN"/>
    <property type="match status" value="1"/>
</dbReference>
<evidence type="ECO:0000259" key="1">
    <source>
        <dbReference type="Pfam" id="PF00561"/>
    </source>
</evidence>
<dbReference type="Pfam" id="PF00561">
    <property type="entry name" value="Abhydrolase_1"/>
    <property type="match status" value="1"/>
</dbReference>
<dbReference type="InterPro" id="IPR050266">
    <property type="entry name" value="AB_hydrolase_sf"/>
</dbReference>
<keyword evidence="3" id="KW-1185">Reference proteome</keyword>
<sequence>MSLKSVRGISIGYDEYGSGFPLVLLHGHPFNRSMWQDQKETLQSICRVITPDLRGYGETTIVPGKTTMEEFAGDLAALLDDLGIDRIILGGLSMGGQIVFEFYRQFPERVHALLLADTQPQVDTEEARAARYVTAERILNEGMQDFAEELLPKLLAKGTMASQPDVVSSVRHMIVKTKPEGAAAALRGRAERRDYTPLLREIAVPTLIIVGSEDEFTPIQDAELMNRGIAGSQIAIIEGVGHMPNMERPDEFNAVLRQFLLPIVSSR</sequence>
<dbReference type="SUPFAM" id="SSF53474">
    <property type="entry name" value="alpha/beta-Hydrolases"/>
    <property type="match status" value="1"/>
</dbReference>
<dbReference type="PRINTS" id="PR00111">
    <property type="entry name" value="ABHYDROLASE"/>
</dbReference>
<dbReference type="PRINTS" id="PR00412">
    <property type="entry name" value="EPOXHYDRLASE"/>
</dbReference>
<gene>
    <name evidence="2" type="ORF">KSZ_65160</name>
</gene>
<accession>A0ABQ3VQT8</accession>
<dbReference type="InterPro" id="IPR029058">
    <property type="entry name" value="AB_hydrolase_fold"/>
</dbReference>
<dbReference type="InterPro" id="IPR000073">
    <property type="entry name" value="AB_hydrolase_1"/>
</dbReference>
<feature type="domain" description="AB hydrolase-1" evidence="1">
    <location>
        <begin position="21"/>
        <end position="249"/>
    </location>
</feature>
<organism evidence="2 3">
    <name type="scientific">Dictyobacter formicarum</name>
    <dbReference type="NCBI Taxonomy" id="2778368"/>
    <lineage>
        <taxon>Bacteria</taxon>
        <taxon>Bacillati</taxon>
        <taxon>Chloroflexota</taxon>
        <taxon>Ktedonobacteria</taxon>
        <taxon>Ktedonobacterales</taxon>
        <taxon>Dictyobacteraceae</taxon>
        <taxon>Dictyobacter</taxon>
    </lineage>
</organism>
<reference evidence="2 3" key="1">
    <citation type="journal article" date="2021" name="Int. J. Syst. Evol. Microbiol.">
        <title>Reticulibacter mediterranei gen. nov., sp. nov., within the new family Reticulibacteraceae fam. nov., and Ktedonospora formicarum gen. nov., sp. nov., Ktedonobacter robiniae sp. nov., Dictyobacter formicarum sp. nov. and Dictyobacter arantiisoli sp. nov., belonging to the class Ktedonobacteria.</title>
        <authorList>
            <person name="Yabe S."/>
            <person name="Zheng Y."/>
            <person name="Wang C.M."/>
            <person name="Sakai Y."/>
            <person name="Abe K."/>
            <person name="Yokota A."/>
            <person name="Donadio S."/>
            <person name="Cavaletti L."/>
            <person name="Monciardini P."/>
        </authorList>
    </citation>
    <scope>NUCLEOTIDE SEQUENCE [LARGE SCALE GENOMIC DNA]</scope>
    <source>
        <strain evidence="2 3">SOSP1-9</strain>
    </source>
</reference>
<evidence type="ECO:0000313" key="2">
    <source>
        <dbReference type="EMBL" id="GHO88510.1"/>
    </source>
</evidence>
<dbReference type="Proteomes" id="UP000635565">
    <property type="component" value="Unassembled WGS sequence"/>
</dbReference>
<comment type="caution">
    <text evidence="2">The sequence shown here is derived from an EMBL/GenBank/DDBJ whole genome shotgun (WGS) entry which is preliminary data.</text>
</comment>
<dbReference type="EMBL" id="BNJJ01000025">
    <property type="protein sequence ID" value="GHO88510.1"/>
    <property type="molecule type" value="Genomic_DNA"/>
</dbReference>
<keyword evidence="2" id="KW-0378">Hydrolase</keyword>
<evidence type="ECO:0000313" key="3">
    <source>
        <dbReference type="Proteomes" id="UP000635565"/>
    </source>
</evidence>